<dbReference type="PANTHER" id="PTHR34814">
    <property type="entry name" value="NITROSOGUANIDINE RESISTANCE PROTEIN SNG1"/>
    <property type="match status" value="1"/>
</dbReference>
<dbReference type="Pfam" id="PF12051">
    <property type="entry name" value="DUF3533"/>
    <property type="match status" value="1"/>
</dbReference>
<dbReference type="InterPro" id="IPR022703">
    <property type="entry name" value="DUF3533"/>
</dbReference>
<evidence type="ECO:0000313" key="4">
    <source>
        <dbReference type="Proteomes" id="UP001150907"/>
    </source>
</evidence>
<proteinExistence type="predicted"/>
<organism evidence="3 4">
    <name type="scientific">Coemansia thaxteri</name>
    <dbReference type="NCBI Taxonomy" id="2663907"/>
    <lineage>
        <taxon>Eukaryota</taxon>
        <taxon>Fungi</taxon>
        <taxon>Fungi incertae sedis</taxon>
        <taxon>Zoopagomycota</taxon>
        <taxon>Kickxellomycotina</taxon>
        <taxon>Kickxellomycetes</taxon>
        <taxon>Kickxellales</taxon>
        <taxon>Kickxellaceae</taxon>
        <taxon>Coemansia</taxon>
    </lineage>
</organism>
<keyword evidence="1" id="KW-0812">Transmembrane</keyword>
<evidence type="ECO:0000256" key="1">
    <source>
        <dbReference type="SAM" id="Phobius"/>
    </source>
</evidence>
<feature type="transmembrane region" description="Helical" evidence="1">
    <location>
        <begin position="256"/>
        <end position="276"/>
    </location>
</feature>
<dbReference type="GO" id="GO:0016020">
    <property type="term" value="C:membrane"/>
    <property type="evidence" value="ECO:0007669"/>
    <property type="project" value="TreeGrafter"/>
</dbReference>
<evidence type="ECO:0000259" key="2">
    <source>
        <dbReference type="Pfam" id="PF12051"/>
    </source>
</evidence>
<feature type="transmembrane region" description="Helical" evidence="1">
    <location>
        <begin position="12"/>
        <end position="36"/>
    </location>
</feature>
<keyword evidence="4" id="KW-1185">Reference proteome</keyword>
<name>A0A9W8BM70_9FUNG</name>
<dbReference type="Proteomes" id="UP001150907">
    <property type="component" value="Unassembled WGS sequence"/>
</dbReference>
<reference evidence="3" key="1">
    <citation type="submission" date="2022-07" db="EMBL/GenBank/DDBJ databases">
        <title>Phylogenomic reconstructions and comparative analyses of Kickxellomycotina fungi.</title>
        <authorList>
            <person name="Reynolds N.K."/>
            <person name="Stajich J.E."/>
            <person name="Barry K."/>
            <person name="Grigoriev I.V."/>
            <person name="Crous P."/>
            <person name="Smith M.E."/>
        </authorList>
    </citation>
    <scope>NUCLEOTIDE SEQUENCE</scope>
    <source>
        <strain evidence="3">IMI 214461</strain>
    </source>
</reference>
<accession>A0A9W8BM70</accession>
<comment type="caution">
    <text evidence="3">The sequence shown here is derived from an EMBL/GenBank/DDBJ whole genome shotgun (WGS) entry which is preliminary data.</text>
</comment>
<keyword evidence="1" id="KW-0472">Membrane</keyword>
<feature type="transmembrane region" description="Helical" evidence="1">
    <location>
        <begin position="283"/>
        <end position="304"/>
    </location>
</feature>
<feature type="transmembrane region" description="Helical" evidence="1">
    <location>
        <begin position="120"/>
        <end position="144"/>
    </location>
</feature>
<dbReference type="OrthoDB" id="2140105at2759"/>
<dbReference type="InterPro" id="IPR053001">
    <property type="entry name" value="MNNG_permease-like"/>
</dbReference>
<feature type="transmembrane region" description="Helical" evidence="1">
    <location>
        <begin position="156"/>
        <end position="182"/>
    </location>
</feature>
<feature type="transmembrane region" description="Helical" evidence="1">
    <location>
        <begin position="194"/>
        <end position="217"/>
    </location>
</feature>
<gene>
    <name evidence="3" type="ORF">H4R26_001450</name>
</gene>
<protein>
    <recommendedName>
        <fullName evidence="2">DUF3533 domain-containing protein</fullName>
    </recommendedName>
</protein>
<dbReference type="AlphaFoldDB" id="A0A9W8BM70"/>
<sequence length="388" mass="41747">MEQARAYVKNDAWGMLVINRGLSAGLSAALSSGAVYNASAALTLLEQSGHHPIAQLMFIQPTLVQVAGAVASAMAVKQLAAYQSSGNITSRTSTNLHALLNPVGWTVENLGPFDFQLSTLVMPMAMLISFICVLVPLMMLKFGSYAAYKTTKHQHIYIALVFVALILCLVYSLFGTLAFLAFKGPDYGPKHQGLPITSGLVFSLWMCFFITLFPMALWLKALVTLVPPAFVAVPSVLTIIPSMCAGMTVVDLSPKFFRWMQALPFYQGGMLARYIVSGAHRRLGANLGILLGETAFSAALLYVATRINQHNVFTGAVDRMGNYRGTLGYTGSALVEPKAATLPTEPQVSSQSLESGIRQNAHAPSTTMSIVDDNDNVDAAMRNETLAI</sequence>
<dbReference type="PANTHER" id="PTHR34814:SF2">
    <property type="entry name" value="DUF3533 DOMAIN-CONTAINING PROTEIN"/>
    <property type="match status" value="1"/>
</dbReference>
<dbReference type="EMBL" id="JANBQF010000065">
    <property type="protein sequence ID" value="KAJ2006317.1"/>
    <property type="molecule type" value="Genomic_DNA"/>
</dbReference>
<feature type="transmembrane region" description="Helical" evidence="1">
    <location>
        <begin position="229"/>
        <end position="250"/>
    </location>
</feature>
<feature type="domain" description="DUF3533" evidence="2">
    <location>
        <begin position="8"/>
        <end position="292"/>
    </location>
</feature>
<keyword evidence="1" id="KW-1133">Transmembrane helix</keyword>
<evidence type="ECO:0000313" key="3">
    <source>
        <dbReference type="EMBL" id="KAJ2006317.1"/>
    </source>
</evidence>